<proteinExistence type="predicted"/>
<keyword evidence="8" id="KW-1185">Reference proteome</keyword>
<dbReference type="SUPFAM" id="SSF90123">
    <property type="entry name" value="ABC transporter transmembrane region"/>
    <property type="match status" value="1"/>
</dbReference>
<reference evidence="8" key="1">
    <citation type="journal article" date="2019" name="Int. J. Syst. Evol. Microbiol.">
        <title>The Global Catalogue of Microorganisms (GCM) 10K type strain sequencing project: providing services to taxonomists for standard genome sequencing and annotation.</title>
        <authorList>
            <consortium name="The Broad Institute Genomics Platform"/>
            <consortium name="The Broad Institute Genome Sequencing Center for Infectious Disease"/>
            <person name="Wu L."/>
            <person name="Ma J."/>
        </authorList>
    </citation>
    <scope>NUCLEOTIDE SEQUENCE [LARGE SCALE GENOMIC DNA]</scope>
    <source>
        <strain evidence="8">CCM 8604</strain>
    </source>
</reference>
<feature type="domain" description="ABC transmembrane type-1" evidence="6">
    <location>
        <begin position="1"/>
        <end position="108"/>
    </location>
</feature>
<evidence type="ECO:0000256" key="2">
    <source>
        <dbReference type="ARBA" id="ARBA00022692"/>
    </source>
</evidence>
<dbReference type="PROSITE" id="PS50929">
    <property type="entry name" value="ABC_TM1F"/>
    <property type="match status" value="1"/>
</dbReference>
<evidence type="ECO:0000256" key="4">
    <source>
        <dbReference type="ARBA" id="ARBA00023136"/>
    </source>
</evidence>
<comment type="caution">
    <text evidence="7">The sequence shown here is derived from an EMBL/GenBank/DDBJ whole genome shotgun (WGS) entry which is preliminary data.</text>
</comment>
<organism evidence="7 8">
    <name type="scientific">Alloscardovia venturai</name>
    <dbReference type="NCBI Taxonomy" id="1769421"/>
    <lineage>
        <taxon>Bacteria</taxon>
        <taxon>Bacillati</taxon>
        <taxon>Actinomycetota</taxon>
        <taxon>Actinomycetes</taxon>
        <taxon>Bifidobacteriales</taxon>
        <taxon>Bifidobacteriaceae</taxon>
        <taxon>Alloscardovia</taxon>
    </lineage>
</organism>
<keyword evidence="4 5" id="KW-0472">Membrane</keyword>
<dbReference type="Gene3D" id="1.20.1560.10">
    <property type="entry name" value="ABC transporter type 1, transmembrane domain"/>
    <property type="match status" value="1"/>
</dbReference>
<protein>
    <recommendedName>
        <fullName evidence="6">ABC transmembrane type-1 domain-containing protein</fullName>
    </recommendedName>
</protein>
<gene>
    <name evidence="7" type="ORF">ACFQY8_07925</name>
</gene>
<evidence type="ECO:0000256" key="3">
    <source>
        <dbReference type="ARBA" id="ARBA00022989"/>
    </source>
</evidence>
<evidence type="ECO:0000313" key="8">
    <source>
        <dbReference type="Proteomes" id="UP001597036"/>
    </source>
</evidence>
<evidence type="ECO:0000256" key="1">
    <source>
        <dbReference type="ARBA" id="ARBA00004651"/>
    </source>
</evidence>
<keyword evidence="2 5" id="KW-0812">Transmembrane</keyword>
<dbReference type="Proteomes" id="UP001597036">
    <property type="component" value="Unassembled WGS sequence"/>
</dbReference>
<dbReference type="EMBL" id="JBHTHQ010000026">
    <property type="protein sequence ID" value="MFD0705668.1"/>
    <property type="molecule type" value="Genomic_DNA"/>
</dbReference>
<evidence type="ECO:0000259" key="6">
    <source>
        <dbReference type="PROSITE" id="PS50929"/>
    </source>
</evidence>
<feature type="transmembrane region" description="Helical" evidence="5">
    <location>
        <begin position="29"/>
        <end position="48"/>
    </location>
</feature>
<dbReference type="InterPro" id="IPR011527">
    <property type="entry name" value="ABC1_TM_dom"/>
</dbReference>
<accession>A0ABW2Y5X2</accession>
<comment type="subcellular location">
    <subcellularLocation>
        <location evidence="1">Cell membrane</location>
        <topology evidence="1">Multi-pass membrane protein</topology>
    </subcellularLocation>
</comment>
<dbReference type="InterPro" id="IPR036640">
    <property type="entry name" value="ABC1_TM_sf"/>
</dbReference>
<evidence type="ECO:0000256" key="5">
    <source>
        <dbReference type="SAM" id="Phobius"/>
    </source>
</evidence>
<evidence type="ECO:0000313" key="7">
    <source>
        <dbReference type="EMBL" id="MFD0705668.1"/>
    </source>
</evidence>
<dbReference type="RefSeq" id="WP_377939441.1">
    <property type="nucleotide sequence ID" value="NZ_JBHTHQ010000026.1"/>
</dbReference>
<name>A0ABW2Y5X2_9BIFI</name>
<keyword evidence="3 5" id="KW-1133">Transmembrane helix</keyword>
<sequence length="108" mass="12129">MLALFMTGDALLLQGLIDAVQNAAWNQFWVLVCIICIYLPIQAVIYFARQSTAEEYANHITCQLREDLFAQLNATSVSQFNNQNADTYLSNLTVQVDSIKLDVIDVVL</sequence>